<evidence type="ECO:0000313" key="1">
    <source>
        <dbReference type="EMBL" id="ANC31852.1"/>
    </source>
</evidence>
<dbReference type="Proteomes" id="UP000076794">
    <property type="component" value="Chromosome"/>
</dbReference>
<evidence type="ECO:0000313" key="2">
    <source>
        <dbReference type="Proteomes" id="UP000076794"/>
    </source>
</evidence>
<dbReference type="PANTHER" id="PTHR34724">
    <property type="entry name" value="OS12G0596101 PROTEIN"/>
    <property type="match status" value="1"/>
</dbReference>
<dbReference type="PANTHER" id="PTHR34724:SF2">
    <property type="entry name" value="OS12G0596101 PROTEIN"/>
    <property type="match status" value="1"/>
</dbReference>
<dbReference type="AlphaFoldDB" id="A0A161HRE2"/>
<protein>
    <submittedName>
        <fullName evidence="1">Uncharacterized protein</fullName>
    </submittedName>
</protein>
<dbReference type="PATRIC" id="fig|1300344.3.peg.2320"/>
<reference evidence="1 2" key="1">
    <citation type="submission" date="2016-01" db="EMBL/GenBank/DDBJ databases">
        <title>Complete genome sequence of a soil Actinobacterium, Isoptericola dokdonensis DS-3.</title>
        <authorList>
            <person name="Kwon S.-K."/>
            <person name="Kim J.F."/>
        </authorList>
    </citation>
    <scope>NUCLEOTIDE SEQUENCE [LARGE SCALE GENOMIC DNA]</scope>
    <source>
        <strain evidence="1 2">DS-3</strain>
    </source>
</reference>
<sequence length="54" mass="5896">MCQPVTCRTCGKTTWTGCGMHVDDVRRAVPAAQWCDGHDEPARGGFLSRLFGGR</sequence>
<proteinExistence type="predicted"/>
<dbReference type="STRING" id="1300344.I598_2312"/>
<dbReference type="EMBL" id="CP014209">
    <property type="protein sequence ID" value="ANC31852.1"/>
    <property type="molecule type" value="Genomic_DNA"/>
</dbReference>
<organism evidence="1 2">
    <name type="scientific">Isoptericola dokdonensis DS-3</name>
    <dbReference type="NCBI Taxonomy" id="1300344"/>
    <lineage>
        <taxon>Bacteria</taxon>
        <taxon>Bacillati</taxon>
        <taxon>Actinomycetota</taxon>
        <taxon>Actinomycetes</taxon>
        <taxon>Micrococcales</taxon>
        <taxon>Promicromonosporaceae</taxon>
        <taxon>Isoptericola</taxon>
    </lineage>
</organism>
<dbReference type="KEGG" id="ido:I598_2312"/>
<gene>
    <name evidence="1" type="ORF">I598_2312</name>
</gene>
<keyword evidence="2" id="KW-1185">Reference proteome</keyword>
<accession>A0A161HRE2</accession>
<name>A0A161HRE2_9MICO</name>
<dbReference type="RefSeq" id="WP_198155686.1">
    <property type="nucleotide sequence ID" value="NZ_CP014209.1"/>
</dbReference>